<gene>
    <name evidence="1" type="ORF">LCGC14_1461170</name>
</gene>
<reference evidence="1" key="1">
    <citation type="journal article" date="2015" name="Nature">
        <title>Complex archaea that bridge the gap between prokaryotes and eukaryotes.</title>
        <authorList>
            <person name="Spang A."/>
            <person name="Saw J.H."/>
            <person name="Jorgensen S.L."/>
            <person name="Zaremba-Niedzwiedzka K."/>
            <person name="Martijn J."/>
            <person name="Lind A.E."/>
            <person name="van Eijk R."/>
            <person name="Schleper C."/>
            <person name="Guy L."/>
            <person name="Ettema T.J."/>
        </authorList>
    </citation>
    <scope>NUCLEOTIDE SEQUENCE</scope>
</reference>
<accession>A0A0F9LVP2</accession>
<evidence type="ECO:0000313" key="1">
    <source>
        <dbReference type="EMBL" id="KKM68410.1"/>
    </source>
</evidence>
<proteinExistence type="predicted"/>
<comment type="caution">
    <text evidence="1">The sequence shown here is derived from an EMBL/GenBank/DDBJ whole genome shotgun (WGS) entry which is preliminary data.</text>
</comment>
<organism evidence="1">
    <name type="scientific">marine sediment metagenome</name>
    <dbReference type="NCBI Taxonomy" id="412755"/>
    <lineage>
        <taxon>unclassified sequences</taxon>
        <taxon>metagenomes</taxon>
        <taxon>ecological metagenomes</taxon>
    </lineage>
</organism>
<protein>
    <submittedName>
        <fullName evidence="1">Uncharacterized protein</fullName>
    </submittedName>
</protein>
<dbReference type="EMBL" id="LAZR01010172">
    <property type="protein sequence ID" value="KKM68410.1"/>
    <property type="molecule type" value="Genomic_DNA"/>
</dbReference>
<name>A0A0F9LVP2_9ZZZZ</name>
<sequence>MDDWVEDTSIDLNAAKSHLIEVRLSPTEMRAVAEVARFHRVSVHDYIRQCTLDVVFGPQVTLGVAGDTNATC</sequence>
<dbReference type="AlphaFoldDB" id="A0A0F9LVP2"/>